<dbReference type="Gene3D" id="1.25.10.10">
    <property type="entry name" value="Leucine-rich Repeat Variant"/>
    <property type="match status" value="1"/>
</dbReference>
<dbReference type="Pfam" id="PF13646">
    <property type="entry name" value="HEAT_2"/>
    <property type="match status" value="1"/>
</dbReference>
<comment type="caution">
    <text evidence="1">The sequence shown here is derived from an EMBL/GenBank/DDBJ whole genome shotgun (WGS) entry which is preliminary data.</text>
</comment>
<evidence type="ECO:0000313" key="2">
    <source>
        <dbReference type="Proteomes" id="UP000003688"/>
    </source>
</evidence>
<dbReference type="EMBL" id="ABOX02000063">
    <property type="protein sequence ID" value="EEF57575.1"/>
    <property type="molecule type" value="Genomic_DNA"/>
</dbReference>
<keyword evidence="2" id="KW-1185">Reference proteome</keyword>
<organism evidence="1 2">
    <name type="scientific">Pedosphaera parvula (strain Ellin514)</name>
    <dbReference type="NCBI Taxonomy" id="320771"/>
    <lineage>
        <taxon>Bacteria</taxon>
        <taxon>Pseudomonadati</taxon>
        <taxon>Verrucomicrobiota</taxon>
        <taxon>Pedosphaerae</taxon>
        <taxon>Pedosphaerales</taxon>
        <taxon>Pedosphaeraceae</taxon>
        <taxon>Pedosphaera</taxon>
    </lineage>
</organism>
<dbReference type="InterPro" id="IPR016024">
    <property type="entry name" value="ARM-type_fold"/>
</dbReference>
<dbReference type="SUPFAM" id="SSF48371">
    <property type="entry name" value="ARM repeat"/>
    <property type="match status" value="1"/>
</dbReference>
<name>B9XRE1_PEDPL</name>
<accession>B9XRE1</accession>
<gene>
    <name evidence="1" type="ORF">Cflav_PD0666</name>
</gene>
<evidence type="ECO:0000313" key="1">
    <source>
        <dbReference type="EMBL" id="EEF57575.1"/>
    </source>
</evidence>
<dbReference type="AlphaFoldDB" id="B9XRE1"/>
<dbReference type="Proteomes" id="UP000003688">
    <property type="component" value="Unassembled WGS sequence"/>
</dbReference>
<dbReference type="RefSeq" id="WP_007418379.1">
    <property type="nucleotide sequence ID" value="NZ_ABOX02000063.1"/>
</dbReference>
<protein>
    <submittedName>
        <fullName evidence="1">HEAT domain containing protein</fullName>
    </submittedName>
</protein>
<reference evidence="1 2" key="1">
    <citation type="journal article" date="2011" name="J. Bacteriol.">
        <title>Genome sequence of 'Pedosphaera parvula' Ellin514, an aerobic Verrucomicrobial isolate from pasture soil.</title>
        <authorList>
            <person name="Kant R."/>
            <person name="van Passel M.W."/>
            <person name="Sangwan P."/>
            <person name="Palva A."/>
            <person name="Lucas S."/>
            <person name="Copeland A."/>
            <person name="Lapidus A."/>
            <person name="Glavina Del Rio T."/>
            <person name="Dalin E."/>
            <person name="Tice H."/>
            <person name="Bruce D."/>
            <person name="Goodwin L."/>
            <person name="Pitluck S."/>
            <person name="Chertkov O."/>
            <person name="Larimer F.W."/>
            <person name="Land M.L."/>
            <person name="Hauser L."/>
            <person name="Brettin T.S."/>
            <person name="Detter J.C."/>
            <person name="Han S."/>
            <person name="de Vos W.M."/>
            <person name="Janssen P.H."/>
            <person name="Smidt H."/>
        </authorList>
    </citation>
    <scope>NUCLEOTIDE SEQUENCE [LARGE SCALE GENOMIC DNA]</scope>
    <source>
        <strain evidence="1 2">Ellin514</strain>
    </source>
</reference>
<proteinExistence type="predicted"/>
<dbReference type="PROSITE" id="PS51257">
    <property type="entry name" value="PROKAR_LIPOPROTEIN"/>
    <property type="match status" value="1"/>
</dbReference>
<dbReference type="InterPro" id="IPR011989">
    <property type="entry name" value="ARM-like"/>
</dbReference>
<sequence length="230" mass="25257" precursor="true">MTKRLGRLAAGLTIGIILLLGCVYALTRAIGDQPELYEGRSLEWWHAQLKGTDLVASNHACEVFLTKIEPRLVYQMTHDTNDSQLRLTAIDYLNSLPGISIYYTRADKRRFCAGVALGDCGVLARETFPTLVQFVKGPDRAIRAPAARALGLIHEDPNRVIPVLISCLDDSQDELVLAAAESLGRFGTNSTPAIPKLLPLLKNHDKEFQMIIPGVIQKIDPVALSRSTAK</sequence>
<dbReference type="STRING" id="320771.Cflav_PD0666"/>